<feature type="domain" description="CorA-like transporter" evidence="3">
    <location>
        <begin position="72"/>
        <end position="261"/>
    </location>
</feature>
<feature type="transmembrane region" description="Helical" evidence="2">
    <location>
        <begin position="506"/>
        <end position="531"/>
    </location>
</feature>
<evidence type="ECO:0000259" key="3">
    <source>
        <dbReference type="Pfam" id="PF26616"/>
    </source>
</evidence>
<proteinExistence type="predicted"/>
<feature type="region of interest" description="Disordered" evidence="1">
    <location>
        <begin position="339"/>
        <end position="363"/>
    </location>
</feature>
<name>A0A1G4BEJ4_9PEZI</name>
<dbReference type="InterPro" id="IPR058257">
    <property type="entry name" value="CorA-like_dom"/>
</dbReference>
<sequence length="583" mass="66393">MQAYETYDRFLELCRDSNQYPRLQLKIQQPHEALYGEQQWESLQTRSCSLFDDDSSMITFWETGRRNTMRSFVGADDSRSPLSCSMDMFKLVCSYHQVDPSFMEPVFAFGQQNEPLDLCLAQFKGSDTLSCPAESLTALPRLGRSGREIQMSYLLRSAESSDSGNGVWDWQIRQVANYHSFDVKSGRAFWFTIKADDAFEDRIKKTSPLLKIPAKTETQDGDVSLYLQASLATHLLHLSWCDENWRQFINDTEAAIRLIVKPASKAIVDDLIDKESSFLSTFPKPLRDSRNPTMYSKSQSRSATDTIATTVGAGDNKTSILTWMTSGTASTLSSWLRQEKSRQADPEIGGQSHAWTSESRPSFPQPDTWETLDQFRFKDIQTLHKHSESIHRASLALELDIGVLRDICNFYSQAAATEFQGDVPCEAAISGFIKEVQSIIRRLETRLQQMRCLSIILSQSVQLYERLLQQRTNHIGNWFAEIAHENTKQMQVITDKTSKETTSMHVITIATLIFLPATFVATFFQSGVLLWKEDGVEDMTEPFVWKRDSLMLFLSFCGPLTAATIGGWLFMCVRLRKKARRKA</sequence>
<keyword evidence="2" id="KW-1133">Transmembrane helix</keyword>
<dbReference type="STRING" id="1209926.A0A1G4BEJ4"/>
<evidence type="ECO:0000313" key="4">
    <source>
        <dbReference type="EMBL" id="OHE99732.1"/>
    </source>
</evidence>
<dbReference type="Gene3D" id="1.20.58.340">
    <property type="entry name" value="Magnesium transport protein CorA, transmembrane region"/>
    <property type="match status" value="1"/>
</dbReference>
<dbReference type="EMBL" id="MJBS01000033">
    <property type="protein sequence ID" value="OHE99732.1"/>
    <property type="molecule type" value="Genomic_DNA"/>
</dbReference>
<evidence type="ECO:0000256" key="2">
    <source>
        <dbReference type="SAM" id="Phobius"/>
    </source>
</evidence>
<dbReference type="Pfam" id="PF26616">
    <property type="entry name" value="CorA-like"/>
    <property type="match status" value="1"/>
</dbReference>
<dbReference type="OrthoDB" id="5396681at2759"/>
<evidence type="ECO:0000256" key="1">
    <source>
        <dbReference type="SAM" id="MobiDB-lite"/>
    </source>
</evidence>
<evidence type="ECO:0000313" key="5">
    <source>
        <dbReference type="Proteomes" id="UP000176998"/>
    </source>
</evidence>
<gene>
    <name evidence="4" type="ORF">CORC01_04868</name>
</gene>
<dbReference type="RefSeq" id="XP_022476877.1">
    <property type="nucleotide sequence ID" value="XM_022616515.1"/>
</dbReference>
<reference evidence="4 5" key="1">
    <citation type="submission" date="2016-09" db="EMBL/GenBank/DDBJ databases">
        <authorList>
            <person name="Capua I."/>
            <person name="De Benedictis P."/>
            <person name="Joannis T."/>
            <person name="Lombin L.H."/>
            <person name="Cattoli G."/>
        </authorList>
    </citation>
    <scope>NUCLEOTIDE SEQUENCE [LARGE SCALE GENOMIC DNA]</scope>
    <source>
        <strain evidence="4 5">IMI 309357</strain>
    </source>
</reference>
<keyword evidence="5" id="KW-1185">Reference proteome</keyword>
<keyword evidence="2" id="KW-0472">Membrane</keyword>
<organism evidence="4 5">
    <name type="scientific">Colletotrichum orchidophilum</name>
    <dbReference type="NCBI Taxonomy" id="1209926"/>
    <lineage>
        <taxon>Eukaryota</taxon>
        <taxon>Fungi</taxon>
        <taxon>Dikarya</taxon>
        <taxon>Ascomycota</taxon>
        <taxon>Pezizomycotina</taxon>
        <taxon>Sordariomycetes</taxon>
        <taxon>Hypocreomycetidae</taxon>
        <taxon>Glomerellales</taxon>
        <taxon>Glomerellaceae</taxon>
        <taxon>Colletotrichum</taxon>
    </lineage>
</organism>
<accession>A0A1G4BEJ4</accession>
<feature type="compositionally biased region" description="Polar residues" evidence="1">
    <location>
        <begin position="353"/>
        <end position="362"/>
    </location>
</feature>
<comment type="caution">
    <text evidence="4">The sequence shown here is derived from an EMBL/GenBank/DDBJ whole genome shotgun (WGS) entry which is preliminary data.</text>
</comment>
<keyword evidence="2" id="KW-0812">Transmembrane</keyword>
<dbReference type="GeneID" id="34558025"/>
<dbReference type="Proteomes" id="UP000176998">
    <property type="component" value="Unassembled WGS sequence"/>
</dbReference>
<feature type="transmembrane region" description="Helical" evidence="2">
    <location>
        <begin position="551"/>
        <end position="573"/>
    </location>
</feature>
<dbReference type="AlphaFoldDB" id="A0A1G4BEJ4"/>
<protein>
    <recommendedName>
        <fullName evidence="3">CorA-like transporter domain-containing protein</fullName>
    </recommendedName>
</protein>